<keyword evidence="3 9" id="KW-0418">Kinase</keyword>
<evidence type="ECO:0000256" key="7">
    <source>
        <dbReference type="SAM" id="Phobius"/>
    </source>
</evidence>
<keyword evidence="4 5" id="KW-0067">ATP-binding</keyword>
<reference evidence="9 10" key="1">
    <citation type="journal article" date="2022" name="Syst. Appl. Microbiol.">
        <title>Rhodopirellula aestuarii sp. nov., a novel member of the genus Rhodopirellula isolated from brackish sediments collected in the Tagus River estuary, Portugal.</title>
        <authorList>
            <person name="Vitorino I.R."/>
            <person name="Klimek D."/>
            <person name="Calusinska M."/>
            <person name="Lobo-da-Cunha A."/>
            <person name="Vasconcelos V."/>
            <person name="Lage O.M."/>
        </authorList>
    </citation>
    <scope>NUCLEOTIDE SEQUENCE [LARGE SCALE GENOMIC DNA]</scope>
    <source>
        <strain evidence="9 10">ICT_H3.1</strain>
    </source>
</reference>
<feature type="binding site" evidence="5">
    <location>
        <position position="41"/>
    </location>
    <ligand>
        <name>ATP</name>
        <dbReference type="ChEBI" id="CHEBI:30616"/>
    </ligand>
</feature>
<evidence type="ECO:0000256" key="4">
    <source>
        <dbReference type="ARBA" id="ARBA00022840"/>
    </source>
</evidence>
<keyword evidence="2 5" id="KW-0547">Nucleotide-binding</keyword>
<dbReference type="PANTHER" id="PTHR43289">
    <property type="entry name" value="MITOGEN-ACTIVATED PROTEIN KINASE KINASE KINASE 20-RELATED"/>
    <property type="match status" value="1"/>
</dbReference>
<name>A0ABT0U630_9BACT</name>
<evidence type="ECO:0000256" key="2">
    <source>
        <dbReference type="ARBA" id="ARBA00022741"/>
    </source>
</evidence>
<evidence type="ECO:0000256" key="5">
    <source>
        <dbReference type="PROSITE-ProRule" id="PRU10141"/>
    </source>
</evidence>
<keyword evidence="1" id="KW-0808">Transferase</keyword>
<dbReference type="RefSeq" id="WP_250930035.1">
    <property type="nucleotide sequence ID" value="NZ_JAMQBK010000046.1"/>
</dbReference>
<dbReference type="CDD" id="cd14014">
    <property type="entry name" value="STKc_PknB_like"/>
    <property type="match status" value="1"/>
</dbReference>
<accession>A0ABT0U630</accession>
<dbReference type="EMBL" id="JAMQBK010000046">
    <property type="protein sequence ID" value="MCM2372402.1"/>
    <property type="molecule type" value="Genomic_DNA"/>
</dbReference>
<dbReference type="GO" id="GO:0016301">
    <property type="term" value="F:kinase activity"/>
    <property type="evidence" value="ECO:0007669"/>
    <property type="project" value="UniProtKB-KW"/>
</dbReference>
<keyword evidence="10" id="KW-1185">Reference proteome</keyword>
<dbReference type="SUPFAM" id="SSF56112">
    <property type="entry name" value="Protein kinase-like (PK-like)"/>
    <property type="match status" value="1"/>
</dbReference>
<organism evidence="9 10">
    <name type="scientific">Aporhodopirellula aestuarii</name>
    <dbReference type="NCBI Taxonomy" id="2950107"/>
    <lineage>
        <taxon>Bacteria</taxon>
        <taxon>Pseudomonadati</taxon>
        <taxon>Planctomycetota</taxon>
        <taxon>Planctomycetia</taxon>
        <taxon>Pirellulales</taxon>
        <taxon>Pirellulaceae</taxon>
        <taxon>Aporhodopirellula</taxon>
    </lineage>
</organism>
<dbReference type="SMART" id="SM00220">
    <property type="entry name" value="S_TKc"/>
    <property type="match status" value="1"/>
</dbReference>
<keyword evidence="7" id="KW-1133">Transmembrane helix</keyword>
<dbReference type="InterPro" id="IPR011009">
    <property type="entry name" value="Kinase-like_dom_sf"/>
</dbReference>
<protein>
    <submittedName>
        <fullName evidence="9">Protein kinase</fullName>
    </submittedName>
</protein>
<evidence type="ECO:0000259" key="8">
    <source>
        <dbReference type="PROSITE" id="PS50011"/>
    </source>
</evidence>
<feature type="compositionally biased region" description="Polar residues" evidence="6">
    <location>
        <begin position="293"/>
        <end position="307"/>
    </location>
</feature>
<feature type="transmembrane region" description="Helical" evidence="7">
    <location>
        <begin position="361"/>
        <end position="381"/>
    </location>
</feature>
<evidence type="ECO:0000256" key="1">
    <source>
        <dbReference type="ARBA" id="ARBA00022679"/>
    </source>
</evidence>
<proteinExistence type="predicted"/>
<dbReference type="Gene3D" id="3.30.200.20">
    <property type="entry name" value="Phosphorylase Kinase, domain 1"/>
    <property type="match status" value="1"/>
</dbReference>
<feature type="region of interest" description="Disordered" evidence="6">
    <location>
        <begin position="293"/>
        <end position="318"/>
    </location>
</feature>
<dbReference type="Proteomes" id="UP001202961">
    <property type="component" value="Unassembled WGS sequence"/>
</dbReference>
<dbReference type="PROSITE" id="PS50011">
    <property type="entry name" value="PROTEIN_KINASE_DOM"/>
    <property type="match status" value="1"/>
</dbReference>
<evidence type="ECO:0000313" key="9">
    <source>
        <dbReference type="EMBL" id="MCM2372402.1"/>
    </source>
</evidence>
<evidence type="ECO:0000256" key="6">
    <source>
        <dbReference type="SAM" id="MobiDB-lite"/>
    </source>
</evidence>
<keyword evidence="7" id="KW-0812">Transmembrane</keyword>
<comment type="caution">
    <text evidence="9">The sequence shown here is derived from an EMBL/GenBank/DDBJ whole genome shotgun (WGS) entry which is preliminary data.</text>
</comment>
<dbReference type="Gene3D" id="1.10.510.10">
    <property type="entry name" value="Transferase(Phosphotransferase) domain 1"/>
    <property type="match status" value="1"/>
</dbReference>
<dbReference type="Pfam" id="PF00069">
    <property type="entry name" value="Pkinase"/>
    <property type="match status" value="1"/>
</dbReference>
<evidence type="ECO:0000256" key="3">
    <source>
        <dbReference type="ARBA" id="ARBA00022777"/>
    </source>
</evidence>
<sequence>MSDLIGCRIGDYQVLRRLGSGGMADVYAARQLTLQRDVALKVLKSVTQNDDDHLKRFRREAQAAARLNHPSIVQIYEFGEVDGVHFIAQELVDGINLKQALDRDGPFSTEHAVEVLRNVACALDLAHQSGVTHRDIKPENIMWGHHNTIKVTDFGLARMLTQVDSSTANLTRAGLTLGTPRYMSPEQIQGQTVDARSDLYSLGVTMYHLLTGSPPYEADEPLALAIKHLHEMPRPLDHVRGNADLPAWLVSLVMKCLQKSPDARFESAATLLEVIDTHCPAISSASRTVVSDTVATTQTRASGNTPAAGSGPSPSDVRNAGAQLGLTVPQGIGVSSVTLQLQRATDLVRATQRRRARRLMFFRMLFLVATVLCGVAGWFAANASRPDSIARELRGPIVATAASIEQQYLTALTRNDVPAWRAVLSFPAAPDSPQEDYHDKAKLQLARLYIDQKEYADAIQLLNELEASSSVKPLYQILAMVHRHTIAVATGDVREASRLKTQISGDLSSLATDNPAAAEMFRRVVPESDRLALGLVGY</sequence>
<dbReference type="InterPro" id="IPR017441">
    <property type="entry name" value="Protein_kinase_ATP_BS"/>
</dbReference>
<dbReference type="PROSITE" id="PS00107">
    <property type="entry name" value="PROTEIN_KINASE_ATP"/>
    <property type="match status" value="1"/>
</dbReference>
<gene>
    <name evidence="9" type="ORF">NB063_17475</name>
</gene>
<dbReference type="PANTHER" id="PTHR43289:SF6">
    <property type="entry name" value="SERINE_THREONINE-PROTEIN KINASE NEKL-3"/>
    <property type="match status" value="1"/>
</dbReference>
<dbReference type="InterPro" id="IPR000719">
    <property type="entry name" value="Prot_kinase_dom"/>
</dbReference>
<evidence type="ECO:0000313" key="10">
    <source>
        <dbReference type="Proteomes" id="UP001202961"/>
    </source>
</evidence>
<keyword evidence="7" id="KW-0472">Membrane</keyword>
<feature type="domain" description="Protein kinase" evidence="8">
    <location>
        <begin position="12"/>
        <end position="282"/>
    </location>
</feature>